<dbReference type="AlphaFoldDB" id="A0A4R3LC18"/>
<gene>
    <name evidence="3" type="ORF">EDD58_101493</name>
</gene>
<dbReference type="Proteomes" id="UP000294937">
    <property type="component" value="Unassembled WGS sequence"/>
</dbReference>
<comment type="caution">
    <text evidence="3">The sequence shown here is derived from an EMBL/GenBank/DDBJ whole genome shotgun (WGS) entry which is preliminary data.</text>
</comment>
<dbReference type="PANTHER" id="PTHR42831">
    <property type="entry name" value="FE-S PROTEIN MATURATION AUXILIARY FACTOR YITW"/>
    <property type="match status" value="1"/>
</dbReference>
<dbReference type="RefSeq" id="WP_341539258.1">
    <property type="nucleotide sequence ID" value="NZ_SMAG01000001.1"/>
</dbReference>
<dbReference type="NCBIfam" id="TIGR02159">
    <property type="entry name" value="PA_CoA_Oxy4"/>
    <property type="match status" value="1"/>
</dbReference>
<dbReference type="InterPro" id="IPR002744">
    <property type="entry name" value="MIP18-like"/>
</dbReference>
<dbReference type="Pfam" id="PF23451">
    <property type="entry name" value="Zn_ribbon_PaaD"/>
    <property type="match status" value="1"/>
</dbReference>
<keyword evidence="4" id="KW-1185">Reference proteome</keyword>
<reference evidence="3 4" key="1">
    <citation type="submission" date="2019-03" db="EMBL/GenBank/DDBJ databases">
        <title>Genomic Encyclopedia of Type Strains, Phase IV (KMG-IV): sequencing the most valuable type-strain genomes for metagenomic binning, comparative biology and taxonomic classification.</title>
        <authorList>
            <person name="Goeker M."/>
        </authorList>
    </citation>
    <scope>NUCLEOTIDE SEQUENCE [LARGE SCALE GENOMIC DNA]</scope>
    <source>
        <strain evidence="3 4">DSM 45707</strain>
    </source>
</reference>
<accession>A0A4R3LC18</accession>
<dbReference type="InterPro" id="IPR056572">
    <property type="entry name" value="Zn_ribbon_PaaD"/>
</dbReference>
<evidence type="ECO:0000259" key="1">
    <source>
        <dbReference type="Pfam" id="PF01883"/>
    </source>
</evidence>
<dbReference type="InterPro" id="IPR011883">
    <property type="entry name" value="PaaD-like"/>
</dbReference>
<dbReference type="Pfam" id="PF01883">
    <property type="entry name" value="FeS_assembly_P"/>
    <property type="match status" value="1"/>
</dbReference>
<name>A0A4R3LC18_9BACL</name>
<sequence length="154" mass="17583">MIASTQSVEKWFHCLNDVKDPEIPTVSIVEMGMVHQIFSESHRLVVEVIPTFMGCPALDLIEKNIKERLQQETGVEQVEVRFVYDPPWTSDRITEQGRIQLREFGIAPPAEPHPSCPYCDHSQGEVISLFGPTACRSVYYCRSCRQPFEAMKIV</sequence>
<dbReference type="Gene3D" id="3.30.300.130">
    <property type="entry name" value="Fe-S cluster assembly (FSCA)"/>
    <property type="match status" value="1"/>
</dbReference>
<dbReference type="SUPFAM" id="SSF117916">
    <property type="entry name" value="Fe-S cluster assembly (FSCA) domain-like"/>
    <property type="match status" value="1"/>
</dbReference>
<protein>
    <submittedName>
        <fullName evidence="3">Ring-1,2-phenylacetyl-CoA epoxidase subunit PaaD</fullName>
    </submittedName>
</protein>
<proteinExistence type="predicted"/>
<evidence type="ECO:0000259" key="2">
    <source>
        <dbReference type="Pfam" id="PF23451"/>
    </source>
</evidence>
<feature type="domain" description="PaaD zinc beta ribbon" evidence="2">
    <location>
        <begin position="111"/>
        <end position="152"/>
    </location>
</feature>
<organism evidence="3 4">
    <name type="scientific">Hazenella coriacea</name>
    <dbReference type="NCBI Taxonomy" id="1179467"/>
    <lineage>
        <taxon>Bacteria</taxon>
        <taxon>Bacillati</taxon>
        <taxon>Bacillota</taxon>
        <taxon>Bacilli</taxon>
        <taxon>Bacillales</taxon>
        <taxon>Thermoactinomycetaceae</taxon>
        <taxon>Hazenella</taxon>
    </lineage>
</organism>
<dbReference type="PANTHER" id="PTHR42831:SF3">
    <property type="entry name" value="1,2-PHENYLACETYL-COA EPOXIDASE, SUBUNIT D-RELATED"/>
    <property type="match status" value="1"/>
</dbReference>
<evidence type="ECO:0000313" key="4">
    <source>
        <dbReference type="Proteomes" id="UP000294937"/>
    </source>
</evidence>
<dbReference type="EMBL" id="SMAG01000001">
    <property type="protein sequence ID" value="TCS96848.1"/>
    <property type="molecule type" value="Genomic_DNA"/>
</dbReference>
<feature type="domain" description="MIP18 family-like" evidence="1">
    <location>
        <begin position="15"/>
        <end position="80"/>
    </location>
</feature>
<evidence type="ECO:0000313" key="3">
    <source>
        <dbReference type="EMBL" id="TCS96848.1"/>
    </source>
</evidence>
<dbReference type="InterPro" id="IPR052339">
    <property type="entry name" value="Fe-S_Maturation_MIP18"/>
</dbReference>
<dbReference type="InterPro" id="IPR034904">
    <property type="entry name" value="FSCA_dom_sf"/>
</dbReference>